<evidence type="ECO:0000256" key="1">
    <source>
        <dbReference type="ARBA" id="ARBA00022737"/>
    </source>
</evidence>
<gene>
    <name evidence="5" type="primary">WBGene00278200</name>
</gene>
<dbReference type="SUPFAM" id="SSF54631">
    <property type="entry name" value="CBS-domain pair"/>
    <property type="match status" value="1"/>
</dbReference>
<dbReference type="SUPFAM" id="SSF47769">
    <property type="entry name" value="SAM/Pointed domain"/>
    <property type="match status" value="1"/>
</dbReference>
<dbReference type="InterPro" id="IPR002550">
    <property type="entry name" value="CNNM"/>
</dbReference>
<proteinExistence type="predicted"/>
<dbReference type="GO" id="GO:0016020">
    <property type="term" value="C:membrane"/>
    <property type="evidence" value="ECO:0007669"/>
    <property type="project" value="UniProtKB-UniRule"/>
</dbReference>
<dbReference type="SMART" id="SM00248">
    <property type="entry name" value="ANK"/>
    <property type="match status" value="6"/>
</dbReference>
<feature type="transmembrane region" description="Helical" evidence="4">
    <location>
        <begin position="1306"/>
        <end position="1326"/>
    </location>
</feature>
<keyword evidence="4" id="KW-0472">Membrane</keyword>
<dbReference type="EnsemblMetazoa" id="PPA39831.1">
    <property type="protein sequence ID" value="PPA39831.1"/>
    <property type="gene ID" value="WBGene00278200"/>
</dbReference>
<dbReference type="Pfam" id="PF00640">
    <property type="entry name" value="PID"/>
    <property type="match status" value="1"/>
</dbReference>
<keyword evidence="4" id="KW-1133">Transmembrane helix</keyword>
<evidence type="ECO:0000313" key="5">
    <source>
        <dbReference type="EnsemblMetazoa" id="PPA39831.1"/>
    </source>
</evidence>
<name>A0A2A6B281_PRIPA</name>
<dbReference type="PROSITE" id="PS50297">
    <property type="entry name" value="ANK_REP_REGION"/>
    <property type="match status" value="3"/>
</dbReference>
<feature type="compositionally biased region" description="Polar residues" evidence="3">
    <location>
        <begin position="1551"/>
        <end position="1566"/>
    </location>
</feature>
<dbReference type="PANTHER" id="PTHR24174">
    <property type="entry name" value="ANKYRIN REPEAT AND STERILE ALPHA MOTIF DOMAIN-CONTAINING PROTEIN 1"/>
    <property type="match status" value="1"/>
</dbReference>
<dbReference type="PANTHER" id="PTHR24174:SF16">
    <property type="entry name" value="CASKIN-2"/>
    <property type="match status" value="1"/>
</dbReference>
<accession>A0A8R1UVF2</accession>
<dbReference type="InterPro" id="IPR036770">
    <property type="entry name" value="Ankyrin_rpt-contain_sf"/>
</dbReference>
<dbReference type="PROSITE" id="PS50088">
    <property type="entry name" value="ANK_REPEAT"/>
    <property type="match status" value="3"/>
</dbReference>
<dbReference type="InterPro" id="IPR011993">
    <property type="entry name" value="PH-like_dom_sf"/>
</dbReference>
<keyword evidence="6" id="KW-1185">Reference proteome</keyword>
<evidence type="ECO:0000313" key="6">
    <source>
        <dbReference type="Proteomes" id="UP000005239"/>
    </source>
</evidence>
<sequence>MGLKEPTAAQVELFDACKRGDTESVRQWLSSKKNKRPRTPLNFLRPSTPSSSWICSIRDPTSAYTPLHLSALHGHSEISRLLIDADPHVTTAKDRRGCIPLHLAAWSGHTNVAQLLTDFEPESVDVINNCGESSLHVASQCGYVKVVGILLDKHSDARLRNARFETALDLAAKNGHAPVVRILVNYCPELALQSAADCSMPVFGTKHMVVYPLHLASRKSHILCMQLLRFAGFDIDFATEEGSALHVAALHGEIDAVRFLLREGIKTDIRDSKGRTVLEALQEHETEKSNDLTQVMSLKEKWKEIRHVISEFVYFENGRKGTLSSSSDSGFDRKDQGDRRYTLEGIDDNVWQLIPDTASGMHGANSGFDNQSFRNSGSVRLTGAMVGDNCHNINRTWNSRLLKDAVNAEGRVVPRFPLTSPNTKARHQSSKRISDTLPLKFSVSRTSTAPSRSSILPGEGCVYRAPPTYESLPNPRRSVPSSNGYDNASDVKTWNHECIGLSPDFNGGSMNTRSRAGVPINCRRMHGETQTLPRGGMNIRERPSVLGTFVEETTVGSFDGKTQDLSPVLADSQRASVCSNSIFACSTLDRGVSTPIRDESHGVAPLAEPEEMVASVSNSLVSTRWTPERDFSKASSPATWDHLTTSPLNEKTIDNCGAETFNCDNLSQDDLASLPSPNTSEMIISDSDKNLPRRERVRPEDCHSPTATECSDRTVASSCSIPTVSNQSLTSPSLNSSRRIGCEEHNLDEKAEWLKIDSIMQSIGAPMNESKRSAGGHQVMRDRNSKALTLLSTLNPRQNEYSIDETAVDVARFQTDALERWFKLDVGLDSVDSATMALLLQRNGFDMVEHLQLSLDRLALIEMGVKDSLIHLICHHLVTSPQLRKYPPTNDLNYVSEWLQSLDLQDYLGNFFRCGLKTMIIVRSTDITQRKLNDMGIHKIGHVLRLLHSLRNAKKSPTTNTHSINRNSRLSLNEQLIAGWVAFSAHFLGSVEISNVNSADEARATMTRLKKALREIAKVQQVHIEISVSGVRLSDAVTNRQEAFHEISKIKIVCQDERDLNCFTYITREDDRFFCHVFCVLTADVATEIVSALGQAFECAFEQQNDQQSTKHKWETLPLVPHVSGIRVENKDPPTPEAVIGYTNAGETIVEPDTRCVVVIFGYWLQHIEYITFTDSVCVTSEYNISQREFIVQTETRIEVEMAFPNVEESWRLCMKQEGVYGELLLIEDMRTWISTSATIPHHIMPIYVQVFVMLMLLSLSALFSGLNLGLMSLSIQELQLIINSGSRKERRYAEKILPVRKRGNYLLCTILLMNVVVNSAISILFEDLTTGAIAFGLSSVGIVICGEIMPQSICVKNGLAVGAKTIFLTKFFMWITTPLSWPISNVLDCVLGEEVERYNRKRLIEILKMETKNENKEFAEDLKIAVGAMEIGNKRVLDVMTRIDDAFIISESEILNEATIAHIIKKGYTRIPVHASGESSKIISLLFVKDIAVVNPKHNVTVGSVASFNKHVLRIVDERMPLPDLLEEFKKGEYHLAMVRRSPHSETFNERTSITTNAQEFQQDNARMKSEKSEGTITVVKHTIKPINEEEDEDAESSDNERSPLTRDPSRSSMLEKSSHRYSRDDTGPIEFIGLITLEDIIEEILQAEIIDESDTILDNAHRLKRRAPHRLSELLSVEGPAGCLSIHQVRVVERWLRDNFKIFDNKYIDPVILRRLIQANIRRIFVLKKGRNSETRIIRVAEPGIICKRGLLLLEGNMDVHFPESGMTFKVGPWASFGESVIRKIEDQLIAGGIAVTAGFDPDFVITTSQSTKFLQIPFSQLIHAFRVSKFVRNYPKVSGENPSTKSEELKIQLSTTQKGSLTSLEIGARKYSDAPTRAYSVSHKKSVAF</sequence>
<dbReference type="SMART" id="SM00454">
    <property type="entry name" value="SAM"/>
    <property type="match status" value="1"/>
</dbReference>
<evidence type="ECO:0000256" key="3">
    <source>
        <dbReference type="SAM" id="MobiDB-lite"/>
    </source>
</evidence>
<evidence type="ECO:0000256" key="4">
    <source>
        <dbReference type="SAM" id="Phobius"/>
    </source>
</evidence>
<dbReference type="Pfam" id="PF25562">
    <property type="entry name" value="CNBH_CNNM2_C"/>
    <property type="match status" value="1"/>
</dbReference>
<dbReference type="Gene3D" id="3.10.580.10">
    <property type="entry name" value="CBS-domain"/>
    <property type="match status" value="2"/>
</dbReference>
<dbReference type="SUPFAM" id="SSF48403">
    <property type="entry name" value="Ankyrin repeat"/>
    <property type="match status" value="1"/>
</dbReference>
<accession>A0A2A6B281</accession>
<evidence type="ECO:0000256" key="2">
    <source>
        <dbReference type="ARBA" id="ARBA00023043"/>
    </source>
</evidence>
<organism evidence="5 6">
    <name type="scientific">Pristionchus pacificus</name>
    <name type="common">Parasitic nematode worm</name>
    <dbReference type="NCBI Taxonomy" id="54126"/>
    <lineage>
        <taxon>Eukaryota</taxon>
        <taxon>Metazoa</taxon>
        <taxon>Ecdysozoa</taxon>
        <taxon>Nematoda</taxon>
        <taxon>Chromadorea</taxon>
        <taxon>Rhabditida</taxon>
        <taxon>Rhabditina</taxon>
        <taxon>Diplogasteromorpha</taxon>
        <taxon>Diplogasteroidea</taxon>
        <taxon>Neodiplogasteridae</taxon>
        <taxon>Pristionchus</taxon>
    </lineage>
</organism>
<dbReference type="Gene3D" id="1.25.40.20">
    <property type="entry name" value="Ankyrin repeat-containing domain"/>
    <property type="match status" value="2"/>
</dbReference>
<dbReference type="PROSITE" id="PS50105">
    <property type="entry name" value="SAM_DOMAIN"/>
    <property type="match status" value="1"/>
</dbReference>
<dbReference type="Gene3D" id="1.10.150.50">
    <property type="entry name" value="Transcription Factor, Ets-1"/>
    <property type="match status" value="1"/>
</dbReference>
<keyword evidence="1" id="KW-0677">Repeat</keyword>
<dbReference type="InterPro" id="IPR033635">
    <property type="entry name" value="ANKS1/Caskin"/>
</dbReference>
<dbReference type="SMART" id="SM00462">
    <property type="entry name" value="PTB"/>
    <property type="match status" value="1"/>
</dbReference>
<dbReference type="Pfam" id="PF01595">
    <property type="entry name" value="CNNM"/>
    <property type="match status" value="1"/>
</dbReference>
<dbReference type="Pfam" id="PF07647">
    <property type="entry name" value="SAM_2"/>
    <property type="match status" value="1"/>
</dbReference>
<keyword evidence="4" id="KW-0812">Transmembrane</keyword>
<dbReference type="InterPro" id="IPR013761">
    <property type="entry name" value="SAM/pointed_sf"/>
</dbReference>
<dbReference type="Pfam" id="PF12796">
    <property type="entry name" value="Ank_2"/>
    <property type="match status" value="3"/>
</dbReference>
<feature type="compositionally biased region" description="Basic and acidic residues" evidence="3">
    <location>
        <begin position="1600"/>
        <end position="1611"/>
    </location>
</feature>
<feature type="compositionally biased region" description="Acidic residues" evidence="3">
    <location>
        <begin position="1590"/>
        <end position="1599"/>
    </location>
</feature>
<dbReference type="Proteomes" id="UP000005239">
    <property type="component" value="Unassembled WGS sequence"/>
</dbReference>
<dbReference type="InterPro" id="IPR002110">
    <property type="entry name" value="Ankyrin_rpt"/>
</dbReference>
<dbReference type="InterPro" id="IPR001660">
    <property type="entry name" value="SAM"/>
</dbReference>
<reference evidence="5" key="2">
    <citation type="submission" date="2022-06" db="UniProtKB">
        <authorList>
            <consortium name="EnsemblMetazoa"/>
        </authorList>
    </citation>
    <scope>IDENTIFICATION</scope>
    <source>
        <strain evidence="5">PS312</strain>
    </source>
</reference>
<keyword evidence="2" id="KW-0040">ANK repeat</keyword>
<feature type="region of interest" description="Disordered" evidence="3">
    <location>
        <begin position="1546"/>
        <end position="1624"/>
    </location>
</feature>
<dbReference type="Gene3D" id="2.30.29.30">
    <property type="entry name" value="Pleckstrin-homology domain (PH domain)/Phosphotyrosine-binding domain (PTB)"/>
    <property type="match status" value="1"/>
</dbReference>
<dbReference type="InterPro" id="IPR046342">
    <property type="entry name" value="CBS_dom_sf"/>
</dbReference>
<dbReference type="PROSITE" id="PS51846">
    <property type="entry name" value="CNNM"/>
    <property type="match status" value="1"/>
</dbReference>
<dbReference type="SUPFAM" id="SSF50729">
    <property type="entry name" value="PH domain-like"/>
    <property type="match status" value="1"/>
</dbReference>
<feature type="transmembrane region" description="Helical" evidence="4">
    <location>
        <begin position="1247"/>
        <end position="1271"/>
    </location>
</feature>
<dbReference type="InterPro" id="IPR006020">
    <property type="entry name" value="PTB/PI_dom"/>
</dbReference>
<reference evidence="6" key="1">
    <citation type="journal article" date="2008" name="Nat. Genet.">
        <title>The Pristionchus pacificus genome provides a unique perspective on nematode lifestyle and parasitism.</title>
        <authorList>
            <person name="Dieterich C."/>
            <person name="Clifton S.W."/>
            <person name="Schuster L.N."/>
            <person name="Chinwalla A."/>
            <person name="Delehaunty K."/>
            <person name="Dinkelacker I."/>
            <person name="Fulton L."/>
            <person name="Fulton R."/>
            <person name="Godfrey J."/>
            <person name="Minx P."/>
            <person name="Mitreva M."/>
            <person name="Roeseler W."/>
            <person name="Tian H."/>
            <person name="Witte H."/>
            <person name="Yang S.P."/>
            <person name="Wilson R.K."/>
            <person name="Sommer R.J."/>
        </authorList>
    </citation>
    <scope>NUCLEOTIDE SEQUENCE [LARGE SCALE GENOMIC DNA]</scope>
    <source>
        <strain evidence="6">PS312</strain>
    </source>
</reference>
<dbReference type="PROSITE" id="PS01179">
    <property type="entry name" value="PID"/>
    <property type="match status" value="1"/>
</dbReference>
<protein>
    <submittedName>
        <fullName evidence="5">Ankyrin repeat-containing protein</fullName>
    </submittedName>
</protein>